<dbReference type="Proteomes" id="UP001418222">
    <property type="component" value="Unassembled WGS sequence"/>
</dbReference>
<evidence type="ECO:0000313" key="2">
    <source>
        <dbReference type="EMBL" id="KAK8937373.1"/>
    </source>
</evidence>
<dbReference type="InterPro" id="IPR039370">
    <property type="entry name" value="BTF3"/>
</dbReference>
<feature type="compositionally biased region" description="Low complexity" evidence="1">
    <location>
        <begin position="159"/>
        <end position="168"/>
    </location>
</feature>
<proteinExistence type="predicted"/>
<keyword evidence="3" id="KW-1185">Reference proteome</keyword>
<dbReference type="PANTHER" id="PTHR10351">
    <property type="entry name" value="TRANSCRIPTION FACTOR BTF3 FAMILY MEMBER"/>
    <property type="match status" value="1"/>
</dbReference>
<comment type="caution">
    <text evidence="2">The sequence shown here is derived from an EMBL/GenBank/DDBJ whole genome shotgun (WGS) entry which is preliminary data.</text>
</comment>
<sequence>MKRNRMTPQYFEDLISIHNNLRLFSRIDQKYNEAETVLWDIAAVDFESFEDICTFHMANQSLDEPILELSIMEEDEVDLLGAEIRPLPLLYHSQSYSPVARAPPPLFSISNPTIKATAPQSIFYSCLASVLITCPDNLDNLKRLAEQFQKQGSPVSAAAASAAGIAPSNQEDDDDVPELVPGDTFESAADESRTAAES</sequence>
<reference evidence="2 3" key="1">
    <citation type="journal article" date="2022" name="Nat. Plants">
        <title>Genomes of leafy and leafless Platanthera orchids illuminate the evolution of mycoheterotrophy.</title>
        <authorList>
            <person name="Li M.H."/>
            <person name="Liu K.W."/>
            <person name="Li Z."/>
            <person name="Lu H.C."/>
            <person name="Ye Q.L."/>
            <person name="Zhang D."/>
            <person name="Wang J.Y."/>
            <person name="Li Y.F."/>
            <person name="Zhong Z.M."/>
            <person name="Liu X."/>
            <person name="Yu X."/>
            <person name="Liu D.K."/>
            <person name="Tu X.D."/>
            <person name="Liu B."/>
            <person name="Hao Y."/>
            <person name="Liao X.Y."/>
            <person name="Jiang Y.T."/>
            <person name="Sun W.H."/>
            <person name="Chen J."/>
            <person name="Chen Y.Q."/>
            <person name="Ai Y."/>
            <person name="Zhai J.W."/>
            <person name="Wu S.S."/>
            <person name="Zhou Z."/>
            <person name="Hsiao Y.Y."/>
            <person name="Wu W.L."/>
            <person name="Chen Y.Y."/>
            <person name="Lin Y.F."/>
            <person name="Hsu J.L."/>
            <person name="Li C.Y."/>
            <person name="Wang Z.W."/>
            <person name="Zhao X."/>
            <person name="Zhong W.Y."/>
            <person name="Ma X.K."/>
            <person name="Ma L."/>
            <person name="Huang J."/>
            <person name="Chen G.Z."/>
            <person name="Huang M.Z."/>
            <person name="Huang L."/>
            <person name="Peng D.H."/>
            <person name="Luo Y.B."/>
            <person name="Zou S.Q."/>
            <person name="Chen S.P."/>
            <person name="Lan S."/>
            <person name="Tsai W.C."/>
            <person name="Van de Peer Y."/>
            <person name="Liu Z.J."/>
        </authorList>
    </citation>
    <scope>NUCLEOTIDE SEQUENCE [LARGE SCALE GENOMIC DNA]</scope>
    <source>
        <strain evidence="2">Lor287</strain>
    </source>
</reference>
<name>A0AAP0BFV0_9ASPA</name>
<protein>
    <submittedName>
        <fullName evidence="2">Uncharacterized protein</fullName>
    </submittedName>
</protein>
<accession>A0AAP0BFV0</accession>
<feature type="region of interest" description="Disordered" evidence="1">
    <location>
        <begin position="159"/>
        <end position="198"/>
    </location>
</feature>
<gene>
    <name evidence="2" type="ORF">KSP39_PZI012503</name>
</gene>
<dbReference type="AlphaFoldDB" id="A0AAP0BFV0"/>
<dbReference type="EMBL" id="JBBWWQ010000010">
    <property type="protein sequence ID" value="KAK8937373.1"/>
    <property type="molecule type" value="Genomic_DNA"/>
</dbReference>
<organism evidence="2 3">
    <name type="scientific">Platanthera zijinensis</name>
    <dbReference type="NCBI Taxonomy" id="2320716"/>
    <lineage>
        <taxon>Eukaryota</taxon>
        <taxon>Viridiplantae</taxon>
        <taxon>Streptophyta</taxon>
        <taxon>Embryophyta</taxon>
        <taxon>Tracheophyta</taxon>
        <taxon>Spermatophyta</taxon>
        <taxon>Magnoliopsida</taxon>
        <taxon>Liliopsida</taxon>
        <taxon>Asparagales</taxon>
        <taxon>Orchidaceae</taxon>
        <taxon>Orchidoideae</taxon>
        <taxon>Orchideae</taxon>
        <taxon>Orchidinae</taxon>
        <taxon>Platanthera</taxon>
    </lineage>
</organism>
<evidence type="ECO:0000256" key="1">
    <source>
        <dbReference type="SAM" id="MobiDB-lite"/>
    </source>
</evidence>
<evidence type="ECO:0000313" key="3">
    <source>
        <dbReference type="Proteomes" id="UP001418222"/>
    </source>
</evidence>